<keyword evidence="6 12" id="KW-0441">Lipid A biosynthesis</keyword>
<evidence type="ECO:0000313" key="13">
    <source>
        <dbReference type="EMBL" id="MPV86279.1"/>
    </source>
</evidence>
<sequence length="312" mass="34372">MILQKTLKKPVEISGVGLHSGKTVNMQLLPAPANHGITFVRSDLKPAKRFRACPTLVTDTRLCTVISQGGASVATIEHIMAALAGLGVDNVEIVVDAPEIPIVDGSSAPFVYAIQHVGLSTQDAEKQFIFIKRDVEVRVEDKWAKLSPYSRGFKIDFAIDFTHPAIRKTNNRISLNLTSQQFVQSLSRARTFGFLRDSEYLRENNLALGGSLENAVVLDEYRVLNEQGLRYEDEFVRHKALDAVGDLYVSGYAIVGHYMGYKSGHALNNELFRALLADSRAYEIRGFTEAEVGALSQTGLQTGELPATGWVF</sequence>
<reference evidence="13 14" key="1">
    <citation type="submission" date="2019-10" db="EMBL/GenBank/DDBJ databases">
        <title>Cardiobacteriales fam. a chemoheterotrophic member of the order Cardiobacteriales, and proposal of Cardiobacteriales fam. nov.</title>
        <authorList>
            <person name="Wang C."/>
        </authorList>
    </citation>
    <scope>NUCLEOTIDE SEQUENCE [LARGE SCALE GENOMIC DNA]</scope>
    <source>
        <strain evidence="13 14">ML27</strain>
    </source>
</reference>
<keyword evidence="14" id="KW-1185">Reference proteome</keyword>
<dbReference type="Gene3D" id="3.30.1700.10">
    <property type="entry name" value="lpxc deacetylase, domain 2"/>
    <property type="match status" value="1"/>
</dbReference>
<evidence type="ECO:0000256" key="11">
    <source>
        <dbReference type="ARBA" id="ARBA00024535"/>
    </source>
</evidence>
<evidence type="ECO:0000256" key="6">
    <source>
        <dbReference type="ARBA" id="ARBA00022556"/>
    </source>
</evidence>
<dbReference type="GO" id="GO:0016020">
    <property type="term" value="C:membrane"/>
    <property type="evidence" value="ECO:0007669"/>
    <property type="project" value="GOC"/>
</dbReference>
<evidence type="ECO:0000256" key="1">
    <source>
        <dbReference type="ARBA" id="ARBA00001947"/>
    </source>
</evidence>
<dbReference type="Gene3D" id="3.30.230.20">
    <property type="entry name" value="lpxc deacetylase, domain 1"/>
    <property type="match status" value="1"/>
</dbReference>
<protein>
    <recommendedName>
        <fullName evidence="4 12">UDP-3-O-acyl-N-acetylglucosamine deacetylase</fullName>
        <shortName evidence="12">UDP-3-O-acyl-GlcNAc deacetylase</shortName>
        <ecNumber evidence="4 12">3.5.1.108</ecNumber>
    </recommendedName>
    <alternativeName>
        <fullName evidence="12">UDP-3-O-[R-3-hydroxymyristoyl]-N-acetylglucosamine deacetylase</fullName>
    </alternativeName>
</protein>
<dbReference type="InterPro" id="IPR004463">
    <property type="entry name" value="UDP-acyl_GlcNac_deAcase"/>
</dbReference>
<dbReference type="RefSeq" id="WP_152810276.1">
    <property type="nucleotide sequence ID" value="NZ_WHNW01000005.1"/>
</dbReference>
<keyword evidence="5 12" id="KW-0444">Lipid biosynthesis</keyword>
<feature type="binding site" evidence="12">
    <location>
        <position position="242"/>
    </location>
    <ligand>
        <name>Zn(2+)</name>
        <dbReference type="ChEBI" id="CHEBI:29105"/>
    </ligand>
</feature>
<dbReference type="Pfam" id="PF03331">
    <property type="entry name" value="LpxC"/>
    <property type="match status" value="1"/>
</dbReference>
<evidence type="ECO:0000256" key="10">
    <source>
        <dbReference type="ARBA" id="ARBA00023098"/>
    </source>
</evidence>
<comment type="catalytic activity">
    <reaction evidence="11 12">
        <text>a UDP-3-O-[(3R)-3-hydroxyacyl]-N-acetyl-alpha-D-glucosamine + H2O = a UDP-3-O-[(3R)-3-hydroxyacyl]-alpha-D-glucosamine + acetate</text>
        <dbReference type="Rhea" id="RHEA:67816"/>
        <dbReference type="ChEBI" id="CHEBI:15377"/>
        <dbReference type="ChEBI" id="CHEBI:30089"/>
        <dbReference type="ChEBI" id="CHEBI:137740"/>
        <dbReference type="ChEBI" id="CHEBI:173225"/>
        <dbReference type="EC" id="3.5.1.108"/>
    </reaction>
</comment>
<dbReference type="HAMAP" id="MF_00388">
    <property type="entry name" value="LpxC"/>
    <property type="match status" value="1"/>
</dbReference>
<dbReference type="EC" id="3.5.1.108" evidence="4 12"/>
<comment type="similarity">
    <text evidence="12">Belongs to the LpxC family.</text>
</comment>
<comment type="pathway">
    <text evidence="3 12">Glycolipid biosynthesis; lipid IV(A) biosynthesis; lipid IV(A) from (3R)-3-hydroxytetradecanoyl-[acyl-carrier-protein] and UDP-N-acetyl-alpha-D-glucosamine: step 2/6.</text>
</comment>
<dbReference type="EMBL" id="WHNW01000005">
    <property type="protein sequence ID" value="MPV86279.1"/>
    <property type="molecule type" value="Genomic_DNA"/>
</dbReference>
<comment type="function">
    <text evidence="2 12">Catalyzes the hydrolysis of UDP-3-O-myristoyl-N-acetylglucosamine to form UDP-3-O-myristoylglucosamine and acetate, the committed step in lipid A biosynthesis.</text>
</comment>
<dbReference type="GO" id="GO:0046872">
    <property type="term" value="F:metal ion binding"/>
    <property type="evidence" value="ECO:0007669"/>
    <property type="project" value="UniProtKB-KW"/>
</dbReference>
<dbReference type="AlphaFoldDB" id="A0A6N7EY15"/>
<dbReference type="GO" id="GO:0103117">
    <property type="term" value="F:UDP-3-O-acyl-N-acetylglucosamine deacetylase activity"/>
    <property type="evidence" value="ECO:0007669"/>
    <property type="project" value="UniProtKB-UniRule"/>
</dbReference>
<evidence type="ECO:0000256" key="8">
    <source>
        <dbReference type="ARBA" id="ARBA00022801"/>
    </source>
</evidence>
<dbReference type="SUPFAM" id="SSF54211">
    <property type="entry name" value="Ribosomal protein S5 domain 2-like"/>
    <property type="match status" value="2"/>
</dbReference>
<name>A0A6N7EY15_9GAMM</name>
<proteinExistence type="inferred from homology"/>
<dbReference type="GO" id="GO:0009245">
    <property type="term" value="P:lipid A biosynthetic process"/>
    <property type="evidence" value="ECO:0007669"/>
    <property type="project" value="UniProtKB-UniRule"/>
</dbReference>
<feature type="active site" description="Proton donor" evidence="12">
    <location>
        <position position="265"/>
    </location>
</feature>
<dbReference type="PANTHER" id="PTHR33694">
    <property type="entry name" value="UDP-3-O-ACYL-N-ACETYLGLUCOSAMINE DEACETYLASE 1, MITOCHONDRIAL-RELATED"/>
    <property type="match status" value="1"/>
</dbReference>
<dbReference type="Proteomes" id="UP000471298">
    <property type="component" value="Unassembled WGS sequence"/>
</dbReference>
<keyword evidence="8 12" id="KW-0378">Hydrolase</keyword>
<keyword evidence="9 12" id="KW-0862">Zinc</keyword>
<gene>
    <name evidence="12" type="primary">lpxC</name>
    <name evidence="13" type="ORF">GCU85_05990</name>
</gene>
<evidence type="ECO:0000256" key="7">
    <source>
        <dbReference type="ARBA" id="ARBA00022723"/>
    </source>
</evidence>
<evidence type="ECO:0000256" key="4">
    <source>
        <dbReference type="ARBA" id="ARBA00012745"/>
    </source>
</evidence>
<dbReference type="NCBIfam" id="TIGR00325">
    <property type="entry name" value="lpxC"/>
    <property type="match status" value="1"/>
</dbReference>
<dbReference type="FunCoup" id="A0A6N7EY15">
    <property type="interactions" value="389"/>
</dbReference>
<dbReference type="InterPro" id="IPR020568">
    <property type="entry name" value="Ribosomal_Su5_D2-typ_SF"/>
</dbReference>
<evidence type="ECO:0000313" key="14">
    <source>
        <dbReference type="Proteomes" id="UP000471298"/>
    </source>
</evidence>
<accession>A0A6N7EY15</accession>
<dbReference type="InterPro" id="IPR011334">
    <property type="entry name" value="UDP-acyl_GlcNac_deAcase_C"/>
</dbReference>
<comment type="cofactor">
    <cofactor evidence="1 12">
        <name>Zn(2+)</name>
        <dbReference type="ChEBI" id="CHEBI:29105"/>
    </cofactor>
</comment>
<feature type="binding site" evidence="12">
    <location>
        <position position="78"/>
    </location>
    <ligand>
        <name>Zn(2+)</name>
        <dbReference type="ChEBI" id="CHEBI:29105"/>
    </ligand>
</feature>
<dbReference type="InterPro" id="IPR015870">
    <property type="entry name" value="UDP-acyl_N-AcGlcN_deAcase_N"/>
</dbReference>
<evidence type="ECO:0000256" key="2">
    <source>
        <dbReference type="ARBA" id="ARBA00002923"/>
    </source>
</evidence>
<evidence type="ECO:0000256" key="9">
    <source>
        <dbReference type="ARBA" id="ARBA00022833"/>
    </source>
</evidence>
<feature type="binding site" evidence="12">
    <location>
        <position position="238"/>
    </location>
    <ligand>
        <name>Zn(2+)</name>
        <dbReference type="ChEBI" id="CHEBI:29105"/>
    </ligand>
</feature>
<evidence type="ECO:0000256" key="5">
    <source>
        <dbReference type="ARBA" id="ARBA00022516"/>
    </source>
</evidence>
<organism evidence="13 14">
    <name type="scientific">Ostreibacterium oceani</name>
    <dbReference type="NCBI Taxonomy" id="2654998"/>
    <lineage>
        <taxon>Bacteria</taxon>
        <taxon>Pseudomonadati</taxon>
        <taxon>Pseudomonadota</taxon>
        <taxon>Gammaproteobacteria</taxon>
        <taxon>Cardiobacteriales</taxon>
        <taxon>Ostreibacteriaceae</taxon>
        <taxon>Ostreibacterium</taxon>
    </lineage>
</organism>
<dbReference type="InParanoid" id="A0A6N7EY15"/>
<dbReference type="UniPathway" id="UPA00359">
    <property type="reaction ID" value="UER00478"/>
</dbReference>
<keyword evidence="7 12" id="KW-0479">Metal-binding</keyword>
<dbReference type="PANTHER" id="PTHR33694:SF1">
    <property type="entry name" value="UDP-3-O-ACYL-N-ACETYLGLUCOSAMINE DEACETYLASE 1, MITOCHONDRIAL-RELATED"/>
    <property type="match status" value="1"/>
</dbReference>
<comment type="caution">
    <text evidence="13">The sequence shown here is derived from an EMBL/GenBank/DDBJ whole genome shotgun (WGS) entry which is preliminary data.</text>
</comment>
<evidence type="ECO:0000256" key="3">
    <source>
        <dbReference type="ARBA" id="ARBA00005002"/>
    </source>
</evidence>
<keyword evidence="10 12" id="KW-0443">Lipid metabolism</keyword>
<evidence type="ECO:0000256" key="12">
    <source>
        <dbReference type="HAMAP-Rule" id="MF_00388"/>
    </source>
</evidence>